<dbReference type="InterPro" id="IPR000073">
    <property type="entry name" value="AB_hydrolase_1"/>
</dbReference>
<dbReference type="InterPro" id="IPR052897">
    <property type="entry name" value="Sec-Metab_Biosynth_Hydrolase"/>
</dbReference>
<dbReference type="EMBL" id="CP137314">
    <property type="protein sequence ID" value="WQF89800.1"/>
    <property type="molecule type" value="Genomic_DNA"/>
</dbReference>
<reference evidence="3" key="1">
    <citation type="journal article" date="2023" name="bioRxiv">
        <title>Complete genome of the Medicago anthracnose fungus, Colletotrichum destructivum, reveals a mini-chromosome-like region within a core chromosome.</title>
        <authorList>
            <person name="Lapalu N."/>
            <person name="Simon A."/>
            <person name="Lu A."/>
            <person name="Plaumann P.-L."/>
            <person name="Amselem J."/>
            <person name="Pigne S."/>
            <person name="Auger A."/>
            <person name="Koch C."/>
            <person name="Dallery J.-F."/>
            <person name="O'Connell R.J."/>
        </authorList>
    </citation>
    <scope>NUCLEOTIDE SEQUENCE [LARGE SCALE GENOMIC DNA]</scope>
    <source>
        <strain evidence="3">CBS 520.97</strain>
    </source>
</reference>
<evidence type="ECO:0000259" key="1">
    <source>
        <dbReference type="Pfam" id="PF12697"/>
    </source>
</evidence>
<dbReference type="SUPFAM" id="SSF53474">
    <property type="entry name" value="alpha/beta-Hydrolases"/>
    <property type="match status" value="1"/>
</dbReference>
<keyword evidence="3" id="KW-1185">Reference proteome</keyword>
<dbReference type="Gene3D" id="3.40.50.1820">
    <property type="entry name" value="alpha/beta hydrolase"/>
    <property type="match status" value="1"/>
</dbReference>
<accession>A0AAX4J2Y8</accession>
<sequence length="290" mass="30570">MSSQETQLPTILFTPGAWHRPWVFDLVREDLAGRGYPTAAAALASVGSTDADVGLDRDVEAVRAVLRGLVDAGRDVVVVAHSYGGIPVANAVRGLNYKDRAAEGQSGGVIMVVYMASFAIPAGDSLFSDGKEMPSWLSLTVGGSPNPQPPAKGGNCVQKSVGGLADSYNPLSTQQDGFVLPRDPIPIFYADVEPSLAAKAVAALLPQPLKTVQDTSGFEPWNEGFEMGYVFAEDDQAISLDRQIDMSSQFPASSFTATLTASHSPFLSMPEALGKVLQQAAEVAVARRAT</sequence>
<dbReference type="PANTHER" id="PTHR37017">
    <property type="entry name" value="AB HYDROLASE-1 DOMAIN-CONTAINING PROTEIN-RELATED"/>
    <property type="match status" value="1"/>
</dbReference>
<proteinExistence type="predicted"/>
<feature type="domain" description="AB hydrolase-1" evidence="1">
    <location>
        <begin position="11"/>
        <end position="273"/>
    </location>
</feature>
<dbReference type="GO" id="GO:0016787">
    <property type="term" value="F:hydrolase activity"/>
    <property type="evidence" value="ECO:0007669"/>
    <property type="project" value="UniProtKB-KW"/>
</dbReference>
<evidence type="ECO:0000313" key="3">
    <source>
        <dbReference type="Proteomes" id="UP001322277"/>
    </source>
</evidence>
<dbReference type="GeneID" id="87951314"/>
<dbReference type="RefSeq" id="XP_062787021.1">
    <property type="nucleotide sequence ID" value="XM_062930970.1"/>
</dbReference>
<dbReference type="KEGG" id="cdet:87951314"/>
<gene>
    <name evidence="2" type="ORF">CDEST_14814</name>
</gene>
<dbReference type="PANTHER" id="PTHR37017:SF11">
    <property type="entry name" value="ESTERASE_LIPASE_THIOESTERASE DOMAIN-CONTAINING PROTEIN"/>
    <property type="match status" value="1"/>
</dbReference>
<organism evidence="2 3">
    <name type="scientific">Colletotrichum destructivum</name>
    <dbReference type="NCBI Taxonomy" id="34406"/>
    <lineage>
        <taxon>Eukaryota</taxon>
        <taxon>Fungi</taxon>
        <taxon>Dikarya</taxon>
        <taxon>Ascomycota</taxon>
        <taxon>Pezizomycotina</taxon>
        <taxon>Sordariomycetes</taxon>
        <taxon>Hypocreomycetidae</taxon>
        <taxon>Glomerellales</taxon>
        <taxon>Glomerellaceae</taxon>
        <taxon>Colletotrichum</taxon>
        <taxon>Colletotrichum destructivum species complex</taxon>
    </lineage>
</organism>
<keyword evidence="2" id="KW-0378">Hydrolase</keyword>
<dbReference type="Pfam" id="PF12697">
    <property type="entry name" value="Abhydrolase_6"/>
    <property type="match status" value="1"/>
</dbReference>
<name>A0AAX4J2Y8_9PEZI</name>
<dbReference type="AlphaFoldDB" id="A0AAX4J2Y8"/>
<protein>
    <submittedName>
        <fullName evidence="2">Alpha/beta hydrolase-1</fullName>
    </submittedName>
</protein>
<dbReference type="InterPro" id="IPR029058">
    <property type="entry name" value="AB_hydrolase_fold"/>
</dbReference>
<dbReference type="Proteomes" id="UP001322277">
    <property type="component" value="Chromosome 10"/>
</dbReference>
<evidence type="ECO:0000313" key="2">
    <source>
        <dbReference type="EMBL" id="WQF89800.1"/>
    </source>
</evidence>